<accession>A0A377I350</accession>
<name>A0A377I350_HAEPH</name>
<organism evidence="1 2">
    <name type="scientific">Haemophilus parahaemolyticus</name>
    <dbReference type="NCBI Taxonomy" id="735"/>
    <lineage>
        <taxon>Bacteria</taxon>
        <taxon>Pseudomonadati</taxon>
        <taxon>Pseudomonadota</taxon>
        <taxon>Gammaproteobacteria</taxon>
        <taxon>Pasteurellales</taxon>
        <taxon>Pasteurellaceae</taxon>
        <taxon>Haemophilus</taxon>
    </lineage>
</organism>
<dbReference type="AlphaFoldDB" id="A0A377I350"/>
<gene>
    <name evidence="1" type="ORF">NCTC10794_01846</name>
</gene>
<evidence type="ECO:0000313" key="2">
    <source>
        <dbReference type="Proteomes" id="UP000254867"/>
    </source>
</evidence>
<dbReference type="Proteomes" id="UP000254867">
    <property type="component" value="Unassembled WGS sequence"/>
</dbReference>
<proteinExistence type="predicted"/>
<dbReference type="EMBL" id="UGHH01000002">
    <property type="protein sequence ID" value="STO64769.1"/>
    <property type="molecule type" value="Genomic_DNA"/>
</dbReference>
<evidence type="ECO:0000313" key="1">
    <source>
        <dbReference type="EMBL" id="STO64769.1"/>
    </source>
</evidence>
<protein>
    <submittedName>
        <fullName evidence="1">Uncharacterized protein</fullName>
    </submittedName>
</protein>
<sequence length="63" mass="7113">MENPIVQERFTGITNALYSLSHMIEIVGDTEDQITLYELSALLKLMADGVLYRRQLTKLGANN</sequence>
<dbReference type="RefSeq" id="WP_119223073.1">
    <property type="nucleotide sequence ID" value="NZ_UGHH01000002.1"/>
</dbReference>
<reference evidence="1 2" key="1">
    <citation type="submission" date="2018-06" db="EMBL/GenBank/DDBJ databases">
        <authorList>
            <consortium name="Pathogen Informatics"/>
            <person name="Doyle S."/>
        </authorList>
    </citation>
    <scope>NUCLEOTIDE SEQUENCE [LARGE SCALE GENOMIC DNA]</scope>
    <source>
        <strain evidence="1 2">NCTC10794</strain>
    </source>
</reference>